<proteinExistence type="predicted"/>
<accession>A0ABQ9IUK3</accession>
<reference evidence="2" key="1">
    <citation type="journal article" date="2023" name="Insect Mol. Biol.">
        <title>Genome sequencing provides insights into the evolution of gene families encoding plant cell wall-degrading enzymes in longhorned beetles.</title>
        <authorList>
            <person name="Shin N.R."/>
            <person name="Okamura Y."/>
            <person name="Kirsch R."/>
            <person name="Pauchet Y."/>
        </authorList>
    </citation>
    <scope>NUCLEOTIDE SEQUENCE</scope>
    <source>
        <strain evidence="2">MMC_N1</strain>
    </source>
</reference>
<feature type="coiled-coil region" evidence="1">
    <location>
        <begin position="5"/>
        <end position="64"/>
    </location>
</feature>
<dbReference type="EMBL" id="JAPWTJ010002428">
    <property type="protein sequence ID" value="KAJ8966158.1"/>
    <property type="molecule type" value="Genomic_DNA"/>
</dbReference>
<evidence type="ECO:0000313" key="2">
    <source>
        <dbReference type="EMBL" id="KAJ8966158.1"/>
    </source>
</evidence>
<evidence type="ECO:0000313" key="3">
    <source>
        <dbReference type="Proteomes" id="UP001162164"/>
    </source>
</evidence>
<evidence type="ECO:0000256" key="1">
    <source>
        <dbReference type="SAM" id="Coils"/>
    </source>
</evidence>
<gene>
    <name evidence="2" type="ORF">NQ317_001107</name>
</gene>
<protein>
    <submittedName>
        <fullName evidence="2">Uncharacterized protein</fullName>
    </submittedName>
</protein>
<keyword evidence="3" id="KW-1185">Reference proteome</keyword>
<organism evidence="2 3">
    <name type="scientific">Molorchus minor</name>
    <dbReference type="NCBI Taxonomy" id="1323400"/>
    <lineage>
        <taxon>Eukaryota</taxon>
        <taxon>Metazoa</taxon>
        <taxon>Ecdysozoa</taxon>
        <taxon>Arthropoda</taxon>
        <taxon>Hexapoda</taxon>
        <taxon>Insecta</taxon>
        <taxon>Pterygota</taxon>
        <taxon>Neoptera</taxon>
        <taxon>Endopterygota</taxon>
        <taxon>Coleoptera</taxon>
        <taxon>Polyphaga</taxon>
        <taxon>Cucujiformia</taxon>
        <taxon>Chrysomeloidea</taxon>
        <taxon>Cerambycidae</taxon>
        <taxon>Lamiinae</taxon>
        <taxon>Monochamini</taxon>
        <taxon>Molorchus</taxon>
    </lineage>
</organism>
<keyword evidence="1" id="KW-0175">Coiled coil</keyword>
<comment type="caution">
    <text evidence="2">The sequence shown here is derived from an EMBL/GenBank/DDBJ whole genome shotgun (WGS) entry which is preliminary data.</text>
</comment>
<name>A0ABQ9IUK3_9CUCU</name>
<dbReference type="Proteomes" id="UP001162164">
    <property type="component" value="Unassembled WGS sequence"/>
</dbReference>
<sequence>MKDEIKQGQEEIKQIQDAMKDEKMVKEVVEIFENEVDKEVTDTKKDFEVLKVDAKKEIDILKRKNYLEAVTNVNSWSETEKATALIVSLRCDALKILQTLNEKPKSNTGIMKT</sequence>